<evidence type="ECO:0000259" key="2">
    <source>
        <dbReference type="Pfam" id="PF03781"/>
    </source>
</evidence>
<gene>
    <name evidence="3" type="ORF">SAMN04488132_103252</name>
</gene>
<protein>
    <submittedName>
        <fullName evidence="3">Formylglycine-generating enzyme, required for sulfatase activity, contains SUMF1/FGE domain</fullName>
    </submittedName>
</protein>
<keyword evidence="4" id="KW-1185">Reference proteome</keyword>
<dbReference type="InterPro" id="IPR051043">
    <property type="entry name" value="Sulfatase_Mod_Factor_Kinase"/>
</dbReference>
<dbReference type="Proteomes" id="UP000190888">
    <property type="component" value="Unassembled WGS sequence"/>
</dbReference>
<feature type="domain" description="Sulfatase-modifying factor enzyme-like" evidence="2">
    <location>
        <begin position="64"/>
        <end position="369"/>
    </location>
</feature>
<dbReference type="Pfam" id="PF03781">
    <property type="entry name" value="FGE-sulfatase"/>
    <property type="match status" value="1"/>
</dbReference>
<dbReference type="AlphaFoldDB" id="A0A1T4M8X2"/>
<dbReference type="STRING" id="413434.SAMN04488132_103252"/>
<accession>A0A1T4M8X2</accession>
<keyword evidence="1" id="KW-0732">Signal</keyword>
<dbReference type="GO" id="GO:0120147">
    <property type="term" value="F:formylglycine-generating oxidase activity"/>
    <property type="evidence" value="ECO:0007669"/>
    <property type="project" value="TreeGrafter"/>
</dbReference>
<dbReference type="InterPro" id="IPR005532">
    <property type="entry name" value="SUMF_dom"/>
</dbReference>
<evidence type="ECO:0000313" key="3">
    <source>
        <dbReference type="EMBL" id="SJZ63473.1"/>
    </source>
</evidence>
<dbReference type="PANTHER" id="PTHR23150">
    <property type="entry name" value="SULFATASE MODIFYING FACTOR 1, 2"/>
    <property type="match status" value="1"/>
</dbReference>
<dbReference type="SUPFAM" id="SSF56436">
    <property type="entry name" value="C-type lectin-like"/>
    <property type="match status" value="1"/>
</dbReference>
<dbReference type="Gene3D" id="3.90.1580.10">
    <property type="entry name" value="paralog of FGE (formylglycine-generating enzyme)"/>
    <property type="match status" value="1"/>
</dbReference>
<evidence type="ECO:0000256" key="1">
    <source>
        <dbReference type="SAM" id="SignalP"/>
    </source>
</evidence>
<organism evidence="3 4">
    <name type="scientific">Sediminibacterium ginsengisoli</name>
    <dbReference type="NCBI Taxonomy" id="413434"/>
    <lineage>
        <taxon>Bacteria</taxon>
        <taxon>Pseudomonadati</taxon>
        <taxon>Bacteroidota</taxon>
        <taxon>Chitinophagia</taxon>
        <taxon>Chitinophagales</taxon>
        <taxon>Chitinophagaceae</taxon>
        <taxon>Sediminibacterium</taxon>
    </lineage>
</organism>
<feature type="chain" id="PRO_5012323491" evidence="1">
    <location>
        <begin position="29"/>
        <end position="372"/>
    </location>
</feature>
<sequence>MRLYLRTYHLPCCILLCMLLCVSCRNKTGSVETDTLSCSGKLPARFSVPVKEAAQRAPGTISHHNMVRIEGGTFDMGSSDKEGRDDEYPAHAVTVTGFWMDRTEVTNAQFKAFVDATGYITTAEITPDWETLKKELPPGTPKPPDEQLVAASLVFTPTAGAVPLNDPSRWWNWKAGASWRHPQGPGSSIEGKEQYPVVHVSWYDAAAYAKWAGKRLPTEAEWEYAARGGLKNASFPWGNEGIDKGKSKANTWQGNFPFSNTVRDGYRGLAPVTSFPANGYGLSDMAGNVWEWCSDWYDHHYYSQGNNRVLINPKGPAQSNDPMEPGVAKKTVRGGSFMCHASYCKGYRVASRMKSSPDTGLENTGFRCVSDQ</sequence>
<reference evidence="3 4" key="1">
    <citation type="submission" date="2017-02" db="EMBL/GenBank/DDBJ databases">
        <authorList>
            <person name="Peterson S.W."/>
        </authorList>
    </citation>
    <scope>NUCLEOTIDE SEQUENCE [LARGE SCALE GENOMIC DNA]</scope>
    <source>
        <strain evidence="3 4">DSM 22335</strain>
    </source>
</reference>
<dbReference type="InterPro" id="IPR016187">
    <property type="entry name" value="CTDL_fold"/>
</dbReference>
<proteinExistence type="predicted"/>
<feature type="signal peptide" evidence="1">
    <location>
        <begin position="1"/>
        <end position="28"/>
    </location>
</feature>
<evidence type="ECO:0000313" key="4">
    <source>
        <dbReference type="Proteomes" id="UP000190888"/>
    </source>
</evidence>
<dbReference type="EMBL" id="FUWH01000003">
    <property type="protein sequence ID" value="SJZ63473.1"/>
    <property type="molecule type" value="Genomic_DNA"/>
</dbReference>
<dbReference type="InterPro" id="IPR042095">
    <property type="entry name" value="SUMF_sf"/>
</dbReference>
<dbReference type="PANTHER" id="PTHR23150:SF19">
    <property type="entry name" value="FORMYLGLYCINE-GENERATING ENZYME"/>
    <property type="match status" value="1"/>
</dbReference>
<name>A0A1T4M8X2_9BACT</name>